<dbReference type="PANTHER" id="PTHR13622">
    <property type="entry name" value="THIAMIN PYROPHOSPHOKINASE"/>
    <property type="match status" value="1"/>
</dbReference>
<dbReference type="KEGG" id="cput:CONPUDRAFT_106295"/>
<dbReference type="InterPro" id="IPR015797">
    <property type="entry name" value="NUDIX_hydrolase-like_dom_sf"/>
</dbReference>
<dbReference type="PROSITE" id="PS51462">
    <property type="entry name" value="NUDIX"/>
    <property type="match status" value="1"/>
</dbReference>
<reference evidence="3" key="1">
    <citation type="journal article" date="2012" name="Science">
        <title>The Paleozoic origin of enzymatic lignin decomposition reconstructed from 31 fungal genomes.</title>
        <authorList>
            <person name="Floudas D."/>
            <person name="Binder M."/>
            <person name="Riley R."/>
            <person name="Barry K."/>
            <person name="Blanchette R.A."/>
            <person name="Henrissat B."/>
            <person name="Martinez A.T."/>
            <person name="Otillar R."/>
            <person name="Spatafora J.W."/>
            <person name="Yadav J.S."/>
            <person name="Aerts A."/>
            <person name="Benoit I."/>
            <person name="Boyd A."/>
            <person name="Carlson A."/>
            <person name="Copeland A."/>
            <person name="Coutinho P.M."/>
            <person name="de Vries R.P."/>
            <person name="Ferreira P."/>
            <person name="Findley K."/>
            <person name="Foster B."/>
            <person name="Gaskell J."/>
            <person name="Glotzer D."/>
            <person name="Gorecki P."/>
            <person name="Heitman J."/>
            <person name="Hesse C."/>
            <person name="Hori C."/>
            <person name="Igarashi K."/>
            <person name="Jurgens J.A."/>
            <person name="Kallen N."/>
            <person name="Kersten P."/>
            <person name="Kohler A."/>
            <person name="Kuees U."/>
            <person name="Kumar T.K.A."/>
            <person name="Kuo A."/>
            <person name="LaButti K."/>
            <person name="Larrondo L.F."/>
            <person name="Lindquist E."/>
            <person name="Ling A."/>
            <person name="Lombard V."/>
            <person name="Lucas S."/>
            <person name="Lundell T."/>
            <person name="Martin R."/>
            <person name="McLaughlin D.J."/>
            <person name="Morgenstern I."/>
            <person name="Morin E."/>
            <person name="Murat C."/>
            <person name="Nagy L.G."/>
            <person name="Nolan M."/>
            <person name="Ohm R.A."/>
            <person name="Patyshakuliyeva A."/>
            <person name="Rokas A."/>
            <person name="Ruiz-Duenas F.J."/>
            <person name="Sabat G."/>
            <person name="Salamov A."/>
            <person name="Samejima M."/>
            <person name="Schmutz J."/>
            <person name="Slot J.C."/>
            <person name="St John F."/>
            <person name="Stenlid J."/>
            <person name="Sun H."/>
            <person name="Sun S."/>
            <person name="Syed K."/>
            <person name="Tsang A."/>
            <person name="Wiebenga A."/>
            <person name="Young D."/>
            <person name="Pisabarro A."/>
            <person name="Eastwood D.C."/>
            <person name="Martin F."/>
            <person name="Cullen D."/>
            <person name="Grigoriev I.V."/>
            <person name="Hibbett D.S."/>
        </authorList>
    </citation>
    <scope>NUCLEOTIDE SEQUENCE [LARGE SCALE GENOMIC DNA]</scope>
    <source>
        <strain evidence="3">RWD-64-598 SS2</strain>
    </source>
</reference>
<feature type="domain" description="Nudix hydrolase" evidence="1">
    <location>
        <begin position="165"/>
        <end position="325"/>
    </location>
</feature>
<dbReference type="OMA" id="ARTKQTW"/>
<dbReference type="RefSeq" id="XP_007770031.1">
    <property type="nucleotide sequence ID" value="XM_007771841.1"/>
</dbReference>
<sequence>MTSSPPYSFLEVVGICDNYQLDLTDSPNAYDREPLVPWKLSPSLDSPVIGLLRPQMITQLQLENTRSVDAGAPPTWFFGPNKPGARSTTMVSFATHLDTPRKRTAVMAELCERWRDTGLFADVIGPAKWRAEMYPVYRNPFGAHRAYEQHAEDVDRDAANFAFEMERAAAALFGVVTYGVHMTVYEEGKDGGEVMTWIPTRAKTKQTWPGYLDNTVAGGIPSGMPIFESIVKESMEEASIEESVIRKYARSVGSTSYFHRTTKGWLQPEVEYVYDLRIPADIEDKTPFKPKPLDGEVESFDLLPLSEVVIRMKQGLFKANCAVVLIDFMIRHGYLNPDNEPRLMEILPRLHGKFDYDRW</sequence>
<dbReference type="Proteomes" id="UP000053558">
    <property type="component" value="Unassembled WGS sequence"/>
</dbReference>
<dbReference type="SUPFAM" id="SSF55811">
    <property type="entry name" value="Nudix"/>
    <property type="match status" value="1"/>
</dbReference>
<gene>
    <name evidence="2" type="ORF">CONPUDRAFT_106295</name>
</gene>
<evidence type="ECO:0000313" key="2">
    <source>
        <dbReference type="EMBL" id="EIW79655.1"/>
    </source>
</evidence>
<dbReference type="InterPro" id="IPR031804">
    <property type="entry name" value="DUF4743"/>
</dbReference>
<evidence type="ECO:0000259" key="1">
    <source>
        <dbReference type="PROSITE" id="PS51462"/>
    </source>
</evidence>
<name>A0A5M3MLW1_CONPW</name>
<comment type="caution">
    <text evidence="2">The sequence shown here is derived from an EMBL/GenBank/DDBJ whole genome shotgun (WGS) entry which is preliminary data.</text>
</comment>
<organism evidence="2 3">
    <name type="scientific">Coniophora puteana (strain RWD-64-598)</name>
    <name type="common">Brown rot fungus</name>
    <dbReference type="NCBI Taxonomy" id="741705"/>
    <lineage>
        <taxon>Eukaryota</taxon>
        <taxon>Fungi</taxon>
        <taxon>Dikarya</taxon>
        <taxon>Basidiomycota</taxon>
        <taxon>Agaricomycotina</taxon>
        <taxon>Agaricomycetes</taxon>
        <taxon>Agaricomycetidae</taxon>
        <taxon>Boletales</taxon>
        <taxon>Coniophorineae</taxon>
        <taxon>Coniophoraceae</taxon>
        <taxon>Coniophora</taxon>
    </lineage>
</organism>
<keyword evidence="3" id="KW-1185">Reference proteome</keyword>
<dbReference type="Pfam" id="PF15916">
    <property type="entry name" value="DUF4743"/>
    <property type="match status" value="1"/>
</dbReference>
<evidence type="ECO:0000313" key="3">
    <source>
        <dbReference type="Proteomes" id="UP000053558"/>
    </source>
</evidence>
<dbReference type="InterPro" id="IPR000086">
    <property type="entry name" value="NUDIX_hydrolase_dom"/>
</dbReference>
<dbReference type="EMBL" id="JH711580">
    <property type="protein sequence ID" value="EIW79655.1"/>
    <property type="molecule type" value="Genomic_DNA"/>
</dbReference>
<dbReference type="OrthoDB" id="10261522at2759"/>
<dbReference type="AlphaFoldDB" id="A0A5M3MLW1"/>
<dbReference type="FunFam" id="3.90.79.10:FF:000019">
    <property type="entry name" value="Thiamin pyrophosphokinase, putative"/>
    <property type="match status" value="1"/>
</dbReference>
<dbReference type="Gene3D" id="3.90.79.10">
    <property type="entry name" value="Nucleoside Triphosphate Pyrophosphohydrolase"/>
    <property type="match status" value="1"/>
</dbReference>
<protein>
    <recommendedName>
        <fullName evidence="1">Nudix hydrolase domain-containing protein</fullName>
    </recommendedName>
</protein>
<dbReference type="PANTHER" id="PTHR13622:SF8">
    <property type="entry name" value="THIAMIN PYROPHOSPHOKINASE 1"/>
    <property type="match status" value="1"/>
</dbReference>
<accession>A0A5M3MLW1</accession>
<proteinExistence type="predicted"/>
<dbReference type="CDD" id="cd03676">
    <property type="entry name" value="NUDIX_Tnr3_like"/>
    <property type="match status" value="1"/>
</dbReference>
<dbReference type="GeneID" id="19198582"/>
<dbReference type="GO" id="GO:0044715">
    <property type="term" value="F:8-oxo-dGDP phosphatase activity"/>
    <property type="evidence" value="ECO:0007669"/>
    <property type="project" value="UniProtKB-ARBA"/>
</dbReference>